<dbReference type="Proteomes" id="UP000025227">
    <property type="component" value="Unplaced"/>
</dbReference>
<feature type="transmembrane region" description="Helical" evidence="2">
    <location>
        <begin position="186"/>
        <end position="207"/>
    </location>
</feature>
<evidence type="ECO:0000256" key="1">
    <source>
        <dbReference type="ARBA" id="ARBA00004141"/>
    </source>
</evidence>
<dbReference type="Pfam" id="PF07690">
    <property type="entry name" value="MFS_1"/>
    <property type="match status" value="1"/>
</dbReference>
<dbReference type="GO" id="GO:0022857">
    <property type="term" value="F:transmembrane transporter activity"/>
    <property type="evidence" value="ECO:0007669"/>
    <property type="project" value="InterPro"/>
</dbReference>
<reference evidence="5" key="1">
    <citation type="submission" date="2020-12" db="UniProtKB">
        <authorList>
            <consortium name="WormBaseParasite"/>
        </authorList>
    </citation>
    <scope>IDENTIFICATION</scope>
    <source>
        <strain evidence="5">MHco3</strain>
    </source>
</reference>
<evidence type="ECO:0000256" key="2">
    <source>
        <dbReference type="SAM" id="Phobius"/>
    </source>
</evidence>
<evidence type="ECO:0000313" key="5">
    <source>
        <dbReference type="WBParaSite" id="HCON_00030950-00001"/>
    </source>
</evidence>
<feature type="transmembrane region" description="Helical" evidence="2">
    <location>
        <begin position="351"/>
        <end position="371"/>
    </location>
</feature>
<dbReference type="PROSITE" id="PS50850">
    <property type="entry name" value="MFS"/>
    <property type="match status" value="1"/>
</dbReference>
<organism evidence="4 5">
    <name type="scientific">Haemonchus contortus</name>
    <name type="common">Barber pole worm</name>
    <dbReference type="NCBI Taxonomy" id="6289"/>
    <lineage>
        <taxon>Eukaryota</taxon>
        <taxon>Metazoa</taxon>
        <taxon>Ecdysozoa</taxon>
        <taxon>Nematoda</taxon>
        <taxon>Chromadorea</taxon>
        <taxon>Rhabditida</taxon>
        <taxon>Rhabditina</taxon>
        <taxon>Rhabditomorpha</taxon>
        <taxon>Strongyloidea</taxon>
        <taxon>Trichostrongylidae</taxon>
        <taxon>Haemonchus</taxon>
    </lineage>
</organism>
<dbReference type="InterPro" id="IPR011701">
    <property type="entry name" value="MFS"/>
</dbReference>
<dbReference type="InterPro" id="IPR036259">
    <property type="entry name" value="MFS_trans_sf"/>
</dbReference>
<sequence>MARVSFEHATKSKELSDRVGEWTPKKNVTTDTSPSPFFFYNRTRLVILVLSTLCLTMLQSNTLALNFTVICMDDVINEQNHNSSGEVHWLQSPSHTNALFSAIAIGSLIGTLPIMMCVARIGMRKTLTIYGVNSAISTFMLPLAVEWGFVYVLIVRFLQGFSIGITLSALGAVASQWSRLKESGTYIAILSTHVQLCSIITMPLAGIICESSYGWRSLYYLQGLFTLLLFIVFCYFFQDSPILHRNVSEKELAKIQLDKTDADSFTHEPVPFLHVIRDRCIFGIFLSDVGSHLGFLAFLYYGPIYVNKVLHFEVKSTGFATALPYLLSAAVKIAAGPISDRSVCISERIRVIIFGSISQGCMAICFFALAFTDSPHFAQALYTSAVVFSGLNVVGAVKCAQLRARQHVHFVMAVLSGIGCIITLLLPVFVTLVCPDNTQAQWSRLFLGITVIVVVMNLPFVFVAQTEPAPWTVPGFAASLSKKIANETKLPAVFHVGVLPGMEKPCDTRESLDRTPKVY</sequence>
<feature type="transmembrane region" description="Helical" evidence="2">
    <location>
        <begin position="377"/>
        <end position="397"/>
    </location>
</feature>
<comment type="subcellular location">
    <subcellularLocation>
        <location evidence="1">Membrane</location>
        <topology evidence="1">Multi-pass membrane protein</topology>
    </subcellularLocation>
</comment>
<proteinExistence type="predicted"/>
<feature type="transmembrane region" description="Helical" evidence="2">
    <location>
        <begin position="126"/>
        <end position="145"/>
    </location>
</feature>
<feature type="domain" description="Major facilitator superfamily (MFS) profile" evidence="3">
    <location>
        <begin position="45"/>
        <end position="468"/>
    </location>
</feature>
<dbReference type="OMA" id="CSIITMP"/>
<dbReference type="GO" id="GO:0016020">
    <property type="term" value="C:membrane"/>
    <property type="evidence" value="ECO:0007669"/>
    <property type="project" value="UniProtKB-SubCell"/>
</dbReference>
<dbReference type="OrthoDB" id="2985014at2759"/>
<keyword evidence="4" id="KW-1185">Reference proteome</keyword>
<feature type="transmembrane region" description="Helical" evidence="2">
    <location>
        <begin position="322"/>
        <end position="339"/>
    </location>
</feature>
<accession>A0A7I4XYL3</accession>
<dbReference type="SUPFAM" id="SSF103473">
    <property type="entry name" value="MFS general substrate transporter"/>
    <property type="match status" value="1"/>
</dbReference>
<protein>
    <submittedName>
        <fullName evidence="5">Major facilitator superfamily MFS-1 domain containing protein</fullName>
    </submittedName>
</protein>
<dbReference type="PANTHER" id="PTHR45757:SF11">
    <property type="entry name" value="MAJOR FACILITATOR SUPERFAMILY (MFS) PROFILE DOMAIN-CONTAINING PROTEIN"/>
    <property type="match status" value="1"/>
</dbReference>
<feature type="transmembrane region" description="Helical" evidence="2">
    <location>
        <begin position="151"/>
        <end position="174"/>
    </location>
</feature>
<feature type="transmembrane region" description="Helical" evidence="2">
    <location>
        <begin position="219"/>
        <end position="237"/>
    </location>
</feature>
<dbReference type="Gene3D" id="1.20.1250.20">
    <property type="entry name" value="MFS general substrate transporter like domains"/>
    <property type="match status" value="2"/>
</dbReference>
<keyword evidence="2" id="KW-0812">Transmembrane</keyword>
<dbReference type="InterPro" id="IPR020846">
    <property type="entry name" value="MFS_dom"/>
</dbReference>
<dbReference type="PANTHER" id="PTHR45757">
    <property type="entry name" value="PROTEIN CBG23364-RELATED"/>
    <property type="match status" value="1"/>
</dbReference>
<keyword evidence="2" id="KW-1133">Transmembrane helix</keyword>
<feature type="transmembrane region" description="Helical" evidence="2">
    <location>
        <begin position="280"/>
        <end position="302"/>
    </location>
</feature>
<evidence type="ECO:0000313" key="4">
    <source>
        <dbReference type="Proteomes" id="UP000025227"/>
    </source>
</evidence>
<keyword evidence="2" id="KW-0472">Membrane</keyword>
<feature type="transmembrane region" description="Helical" evidence="2">
    <location>
        <begin position="409"/>
        <end position="433"/>
    </location>
</feature>
<feature type="transmembrane region" description="Helical" evidence="2">
    <location>
        <begin position="98"/>
        <end position="119"/>
    </location>
</feature>
<dbReference type="WBParaSite" id="HCON_00030950-00001">
    <property type="protein sequence ID" value="HCON_00030950-00001"/>
    <property type="gene ID" value="HCON_00030950"/>
</dbReference>
<dbReference type="AlphaFoldDB" id="A0A7I4XYL3"/>
<evidence type="ECO:0000259" key="3">
    <source>
        <dbReference type="PROSITE" id="PS50850"/>
    </source>
</evidence>
<feature type="transmembrane region" description="Helical" evidence="2">
    <location>
        <begin position="445"/>
        <end position="464"/>
    </location>
</feature>
<name>A0A7I4XYL3_HAECO</name>
<feature type="transmembrane region" description="Helical" evidence="2">
    <location>
        <begin position="45"/>
        <end position="65"/>
    </location>
</feature>